<proteinExistence type="predicted"/>
<feature type="transmembrane region" description="Helical" evidence="1">
    <location>
        <begin position="47"/>
        <end position="64"/>
    </location>
</feature>
<feature type="transmembrane region" description="Helical" evidence="1">
    <location>
        <begin position="20"/>
        <end position="40"/>
    </location>
</feature>
<dbReference type="AlphaFoldDB" id="A0A6C0L866"/>
<keyword evidence="1" id="KW-1133">Transmembrane helix</keyword>
<dbReference type="EMBL" id="MN740443">
    <property type="protein sequence ID" value="QHU26617.1"/>
    <property type="molecule type" value="Genomic_DNA"/>
</dbReference>
<protein>
    <submittedName>
        <fullName evidence="2">Uncharacterized protein</fullName>
    </submittedName>
</protein>
<accession>A0A6C0L866</accession>
<feature type="transmembrane region" description="Helical" evidence="1">
    <location>
        <begin position="80"/>
        <end position="102"/>
    </location>
</feature>
<evidence type="ECO:0000256" key="1">
    <source>
        <dbReference type="SAM" id="Phobius"/>
    </source>
</evidence>
<reference evidence="2" key="1">
    <citation type="journal article" date="2020" name="Nature">
        <title>Giant virus diversity and host interactions through global metagenomics.</title>
        <authorList>
            <person name="Schulz F."/>
            <person name="Roux S."/>
            <person name="Paez-Espino D."/>
            <person name="Jungbluth S."/>
            <person name="Walsh D.A."/>
            <person name="Denef V.J."/>
            <person name="McMahon K.D."/>
            <person name="Konstantinidis K.T."/>
            <person name="Eloe-Fadrosh E.A."/>
            <person name="Kyrpides N.C."/>
            <person name="Woyke T."/>
        </authorList>
    </citation>
    <scope>NUCLEOTIDE SEQUENCE</scope>
    <source>
        <strain evidence="2">GVMAG-M-3300027759-42</strain>
    </source>
</reference>
<keyword evidence="1" id="KW-0812">Transmembrane</keyword>
<keyword evidence="1" id="KW-0472">Membrane</keyword>
<evidence type="ECO:0000313" key="2">
    <source>
        <dbReference type="EMBL" id="QHU26617.1"/>
    </source>
</evidence>
<sequence>MNLFKMKTDGLDDKAGFSSYLLLVLFNIVYFGSLVGIVLINTDYINVFNIIVHGILCLFLMYRFNPMRKNIEINRFDQTIIFSSALFLLVNLGLIELIKTFYIDGQSKIRKTIQNLMQ</sequence>
<organism evidence="2">
    <name type="scientific">viral metagenome</name>
    <dbReference type="NCBI Taxonomy" id="1070528"/>
    <lineage>
        <taxon>unclassified sequences</taxon>
        <taxon>metagenomes</taxon>
        <taxon>organismal metagenomes</taxon>
    </lineage>
</organism>
<name>A0A6C0L866_9ZZZZ</name>